<proteinExistence type="predicted"/>
<dbReference type="AlphaFoldDB" id="L9L4Q8"/>
<dbReference type="STRING" id="246437.L9L4Q8"/>
<evidence type="ECO:0000256" key="1">
    <source>
        <dbReference type="SAM" id="Coils"/>
    </source>
</evidence>
<dbReference type="InParanoid" id="L9L4Q8"/>
<dbReference type="GO" id="GO:0005634">
    <property type="term" value="C:nucleus"/>
    <property type="evidence" value="ECO:0007669"/>
    <property type="project" value="TreeGrafter"/>
</dbReference>
<sequence length="371" mass="43028">MPTLFKIPNPTPDLHQESLDPRVIIALFDIGSLPSFSWGSTPSLNNSSHQVKEQQTAQKFENLLREVKDIIKNVASLEENITEAKELFEITSISQDVSELKEKIRGLDKTNNMLMENLFISLEPEKEQNAKKLEMLLINQKSANTVHVPQQNLANHFEKIALDKTQLSKEKAKFLYVPGGHIKLRNNMEQLLQEAEHWSKQHLELSELIKSYQKSQKDIRDTLGNSAVYSQVQPNSDLSAKPELEEQVKKLHEDTHSLHLMAALLANECQILQQRVEILRELHHQEERSLREEPFQISHVQYKNHPQPTEAEKVETDEQNMKEMEGTFQRKDRFYRSLDVCHNKKARNNRFNARIARRALLGRKRPASSLR</sequence>
<protein>
    <submittedName>
        <fullName evidence="2">Spermatogenic leucine zipper protein 1</fullName>
    </submittedName>
</protein>
<feature type="coiled-coil region" evidence="1">
    <location>
        <begin position="60"/>
        <end position="117"/>
    </location>
</feature>
<reference evidence="3" key="2">
    <citation type="journal article" date="2013" name="Nat. Commun.">
        <title>Genome of the Chinese tree shrew.</title>
        <authorList>
            <person name="Fan Y."/>
            <person name="Huang Z.Y."/>
            <person name="Cao C.C."/>
            <person name="Chen C.S."/>
            <person name="Chen Y.X."/>
            <person name="Fan D.D."/>
            <person name="He J."/>
            <person name="Hou H.L."/>
            <person name="Hu L."/>
            <person name="Hu X.T."/>
            <person name="Jiang X.T."/>
            <person name="Lai R."/>
            <person name="Lang Y.S."/>
            <person name="Liang B."/>
            <person name="Liao S.G."/>
            <person name="Mu D."/>
            <person name="Ma Y.Y."/>
            <person name="Niu Y.Y."/>
            <person name="Sun X.Q."/>
            <person name="Xia J.Q."/>
            <person name="Xiao J."/>
            <person name="Xiong Z.Q."/>
            <person name="Xu L."/>
            <person name="Yang L."/>
            <person name="Zhang Y."/>
            <person name="Zhao W."/>
            <person name="Zhao X.D."/>
            <person name="Zheng Y.T."/>
            <person name="Zhou J.M."/>
            <person name="Zhu Y.B."/>
            <person name="Zhang G.J."/>
            <person name="Wang J."/>
            <person name="Yao Y.G."/>
        </authorList>
    </citation>
    <scope>NUCLEOTIDE SEQUENCE [LARGE SCALE GENOMIC DNA]</scope>
</reference>
<reference evidence="3" key="1">
    <citation type="submission" date="2012-07" db="EMBL/GenBank/DDBJ databases">
        <title>Genome of the Chinese tree shrew, a rising model animal genetically related to primates.</title>
        <authorList>
            <person name="Zhang G."/>
            <person name="Fan Y."/>
            <person name="Yao Y."/>
            <person name="Huang Z."/>
        </authorList>
    </citation>
    <scope>NUCLEOTIDE SEQUENCE [LARGE SCALE GENOMIC DNA]</scope>
</reference>
<organism evidence="2 3">
    <name type="scientific">Tupaia chinensis</name>
    <name type="common">Chinese tree shrew</name>
    <name type="synonym">Tupaia belangeri chinensis</name>
    <dbReference type="NCBI Taxonomy" id="246437"/>
    <lineage>
        <taxon>Eukaryota</taxon>
        <taxon>Metazoa</taxon>
        <taxon>Chordata</taxon>
        <taxon>Craniata</taxon>
        <taxon>Vertebrata</taxon>
        <taxon>Euteleostomi</taxon>
        <taxon>Mammalia</taxon>
        <taxon>Eutheria</taxon>
        <taxon>Euarchontoglires</taxon>
        <taxon>Scandentia</taxon>
        <taxon>Tupaiidae</taxon>
        <taxon>Tupaia</taxon>
    </lineage>
</organism>
<dbReference type="FunCoup" id="L9L4Q8">
    <property type="interactions" value="16"/>
</dbReference>
<feature type="coiled-coil region" evidence="1">
    <location>
        <begin position="181"/>
        <end position="208"/>
    </location>
</feature>
<evidence type="ECO:0000313" key="3">
    <source>
        <dbReference type="Proteomes" id="UP000011518"/>
    </source>
</evidence>
<dbReference type="PANTHER" id="PTHR47889:SF1">
    <property type="entry name" value="SPERMATOGENIC LEUCINE ZIPPER PROTEIN 1"/>
    <property type="match status" value="1"/>
</dbReference>
<evidence type="ECO:0000313" key="2">
    <source>
        <dbReference type="EMBL" id="ELW70016.1"/>
    </source>
</evidence>
<dbReference type="PANTHER" id="PTHR47889">
    <property type="entry name" value="SPERMATOGENIC LEUCINE ZIPPER PROTEIN 1"/>
    <property type="match status" value="1"/>
</dbReference>
<accession>L9L4Q8</accession>
<dbReference type="InterPro" id="IPR042961">
    <property type="entry name" value="Spz1"/>
</dbReference>
<keyword evidence="1" id="KW-0175">Coiled coil</keyword>
<dbReference type="EMBL" id="KB320510">
    <property type="protein sequence ID" value="ELW70016.1"/>
    <property type="molecule type" value="Genomic_DNA"/>
</dbReference>
<keyword evidence="3" id="KW-1185">Reference proteome</keyword>
<dbReference type="Proteomes" id="UP000011518">
    <property type="component" value="Unassembled WGS sequence"/>
</dbReference>
<dbReference type="GO" id="GO:0003700">
    <property type="term" value="F:DNA-binding transcription factor activity"/>
    <property type="evidence" value="ECO:0007669"/>
    <property type="project" value="InterPro"/>
</dbReference>
<gene>
    <name evidence="2" type="ORF">TREES_T100019284</name>
</gene>
<name>L9L4Q8_TUPCH</name>